<organism evidence="1 2">
    <name type="scientific">Parascaris univalens</name>
    <name type="common">Nematode worm</name>
    <dbReference type="NCBI Taxonomy" id="6257"/>
    <lineage>
        <taxon>Eukaryota</taxon>
        <taxon>Metazoa</taxon>
        <taxon>Ecdysozoa</taxon>
        <taxon>Nematoda</taxon>
        <taxon>Chromadorea</taxon>
        <taxon>Rhabditida</taxon>
        <taxon>Spirurina</taxon>
        <taxon>Ascaridomorpha</taxon>
        <taxon>Ascaridoidea</taxon>
        <taxon>Ascarididae</taxon>
        <taxon>Parascaris</taxon>
    </lineage>
</organism>
<dbReference type="WBParaSite" id="PgR041_g095_t01">
    <property type="protein sequence ID" value="PgR041_g095_t01"/>
    <property type="gene ID" value="PgR041_g095"/>
</dbReference>
<evidence type="ECO:0000313" key="2">
    <source>
        <dbReference type="WBParaSite" id="PgR041_g095_t01"/>
    </source>
</evidence>
<sequence>MASHFSIYIRQDYRIDNPNRSHGVLVYCRSVLNIYHCYASASMSRTYVPP</sequence>
<accession>A0A915BIC1</accession>
<proteinExistence type="predicted"/>
<name>A0A915BIC1_PARUN</name>
<protein>
    <submittedName>
        <fullName evidence="2">Uncharacterized protein</fullName>
    </submittedName>
</protein>
<reference evidence="2" key="1">
    <citation type="submission" date="2022-11" db="UniProtKB">
        <authorList>
            <consortium name="WormBaseParasite"/>
        </authorList>
    </citation>
    <scope>IDENTIFICATION</scope>
</reference>
<dbReference type="Proteomes" id="UP000887569">
    <property type="component" value="Unplaced"/>
</dbReference>
<evidence type="ECO:0000313" key="1">
    <source>
        <dbReference type="Proteomes" id="UP000887569"/>
    </source>
</evidence>
<dbReference type="AlphaFoldDB" id="A0A915BIC1"/>
<keyword evidence="1" id="KW-1185">Reference proteome</keyword>